<dbReference type="PANTHER" id="PTHR21310">
    <property type="entry name" value="AMINOGLYCOSIDE PHOSPHOTRANSFERASE-RELATED-RELATED"/>
    <property type="match status" value="1"/>
</dbReference>
<feature type="domain" description="Aminoglycoside phosphotransferase" evidence="1">
    <location>
        <begin position="10"/>
        <end position="82"/>
    </location>
</feature>
<sequence>MLLMPDGSGAFRLWCDDFRPANVLVDEDDDVLGVIDWEFAYAAPTQFALDPPWWLLLDVPEMRDGGIEEWAHVYGGRLKTWLSALEEAETEMGAGSALPLSAYMRDSWETGRFWLDYAARRSWAFDTVYWKYLDDRFFGEGRESGGPAEEMWKTRVHLLSPEELAAMELMVRTKMEESEERVLVEWDAGEAKQRLSSFLFD</sequence>
<dbReference type="AlphaFoldDB" id="A0A5Q4BFJ2"/>
<keyword evidence="3" id="KW-1185">Reference proteome</keyword>
<name>A0A5Q4BFJ2_9PEZI</name>
<dbReference type="Proteomes" id="UP000326340">
    <property type="component" value="Unassembled WGS sequence"/>
</dbReference>
<evidence type="ECO:0000313" key="2">
    <source>
        <dbReference type="EMBL" id="TQN65678.1"/>
    </source>
</evidence>
<proteinExistence type="predicted"/>
<dbReference type="OrthoDB" id="5412996at2759"/>
<comment type="caution">
    <text evidence="2">The sequence shown here is derived from an EMBL/GenBank/DDBJ whole genome shotgun (WGS) entry which is preliminary data.</text>
</comment>
<reference evidence="2 3" key="1">
    <citation type="journal article" date="2019" name="Sci. Rep.">
        <title>Colletotrichum shisoi sp. nov., an anthracnose pathogen of Perilla frutescens in Japan: molecular phylogenetic, morphological and genomic evidence.</title>
        <authorList>
            <person name="Gan P."/>
            <person name="Tsushima A."/>
            <person name="Hiroyama R."/>
            <person name="Narusaka M."/>
            <person name="Takano Y."/>
            <person name="Narusaka Y."/>
            <person name="Kawaradani M."/>
            <person name="Damm U."/>
            <person name="Shirasu K."/>
        </authorList>
    </citation>
    <scope>NUCLEOTIDE SEQUENCE [LARGE SCALE GENOMIC DNA]</scope>
    <source>
        <strain evidence="2 3">PG-2018a</strain>
    </source>
</reference>
<dbReference type="InterPro" id="IPR002575">
    <property type="entry name" value="Aminoglycoside_PTrfase"/>
</dbReference>
<dbReference type="PANTHER" id="PTHR21310:SF37">
    <property type="entry name" value="AMINOGLYCOSIDE PHOSPHOTRANSFERASE DOMAIN-CONTAINING PROTEIN"/>
    <property type="match status" value="1"/>
</dbReference>
<dbReference type="SUPFAM" id="SSF56112">
    <property type="entry name" value="Protein kinase-like (PK-like)"/>
    <property type="match status" value="1"/>
</dbReference>
<protein>
    <recommendedName>
        <fullName evidence="1">Aminoglycoside phosphotransferase domain-containing protein</fullName>
    </recommendedName>
</protein>
<organism evidence="2 3">
    <name type="scientific">Colletotrichum shisoi</name>
    <dbReference type="NCBI Taxonomy" id="2078593"/>
    <lineage>
        <taxon>Eukaryota</taxon>
        <taxon>Fungi</taxon>
        <taxon>Dikarya</taxon>
        <taxon>Ascomycota</taxon>
        <taxon>Pezizomycotina</taxon>
        <taxon>Sordariomycetes</taxon>
        <taxon>Hypocreomycetidae</taxon>
        <taxon>Glomerellales</taxon>
        <taxon>Glomerellaceae</taxon>
        <taxon>Colletotrichum</taxon>
        <taxon>Colletotrichum destructivum species complex</taxon>
    </lineage>
</organism>
<evidence type="ECO:0000259" key="1">
    <source>
        <dbReference type="Pfam" id="PF01636"/>
    </source>
</evidence>
<evidence type="ECO:0000313" key="3">
    <source>
        <dbReference type="Proteomes" id="UP000326340"/>
    </source>
</evidence>
<dbReference type="EMBL" id="PUHP01001502">
    <property type="protein sequence ID" value="TQN65678.1"/>
    <property type="molecule type" value="Genomic_DNA"/>
</dbReference>
<dbReference type="InterPro" id="IPR051678">
    <property type="entry name" value="AGP_Transferase"/>
</dbReference>
<gene>
    <name evidence="2" type="ORF">CSHISOI_09742</name>
</gene>
<dbReference type="Pfam" id="PF01636">
    <property type="entry name" value="APH"/>
    <property type="match status" value="1"/>
</dbReference>
<accession>A0A5Q4BFJ2</accession>
<dbReference type="Gene3D" id="3.90.1200.10">
    <property type="match status" value="1"/>
</dbReference>
<dbReference type="InterPro" id="IPR011009">
    <property type="entry name" value="Kinase-like_dom_sf"/>
</dbReference>